<keyword evidence="2" id="KW-1185">Reference proteome</keyword>
<sequence>MASTSNSARAEAISRFVLLGFKEKCVTRAVDAHAMFVRCLMLQSPDESPPLGKPSHSNTQAVAESLPRGEAVVSNLCSPDIEWDDDLDEDSDFSSIGCLQNEETLEHMSDKDQKMMQLVEMDFPSEEVMSAIDPCVSGTLILELIDHIHAYRILKEKS</sequence>
<evidence type="ECO:0000313" key="1">
    <source>
        <dbReference type="EMBL" id="KAI3921464.1"/>
    </source>
</evidence>
<proteinExistence type="predicted"/>
<dbReference type="Proteomes" id="UP001202328">
    <property type="component" value="Unassembled WGS sequence"/>
</dbReference>
<name>A0AAD4SUZ3_9MAGN</name>
<dbReference type="AlphaFoldDB" id="A0AAD4SUZ3"/>
<evidence type="ECO:0000313" key="2">
    <source>
        <dbReference type="Proteomes" id="UP001202328"/>
    </source>
</evidence>
<reference evidence="1" key="1">
    <citation type="submission" date="2022-04" db="EMBL/GenBank/DDBJ databases">
        <title>A functionally conserved STORR gene fusion in Papaver species that diverged 16.8 million years ago.</title>
        <authorList>
            <person name="Catania T."/>
        </authorList>
    </citation>
    <scope>NUCLEOTIDE SEQUENCE</scope>
    <source>
        <strain evidence="1">S-188037</strain>
    </source>
</reference>
<protein>
    <submittedName>
        <fullName evidence="1">Uncharacterized protein</fullName>
    </submittedName>
</protein>
<organism evidence="1 2">
    <name type="scientific">Papaver atlanticum</name>
    <dbReference type="NCBI Taxonomy" id="357466"/>
    <lineage>
        <taxon>Eukaryota</taxon>
        <taxon>Viridiplantae</taxon>
        <taxon>Streptophyta</taxon>
        <taxon>Embryophyta</taxon>
        <taxon>Tracheophyta</taxon>
        <taxon>Spermatophyta</taxon>
        <taxon>Magnoliopsida</taxon>
        <taxon>Ranunculales</taxon>
        <taxon>Papaveraceae</taxon>
        <taxon>Papaveroideae</taxon>
        <taxon>Papaver</taxon>
    </lineage>
</organism>
<gene>
    <name evidence="1" type="ORF">MKW98_013398</name>
</gene>
<accession>A0AAD4SUZ3</accession>
<comment type="caution">
    <text evidence="1">The sequence shown here is derived from an EMBL/GenBank/DDBJ whole genome shotgun (WGS) entry which is preliminary data.</text>
</comment>
<dbReference type="EMBL" id="JAJJMB010008687">
    <property type="protein sequence ID" value="KAI3921464.1"/>
    <property type="molecule type" value="Genomic_DNA"/>
</dbReference>